<evidence type="ECO:0000256" key="1">
    <source>
        <dbReference type="ARBA" id="ARBA00004141"/>
    </source>
</evidence>
<keyword evidence="3 5" id="KW-1133">Transmembrane helix</keyword>
<evidence type="ECO:0000313" key="7">
    <source>
        <dbReference type="EMBL" id="KAL0514420.1"/>
    </source>
</evidence>
<evidence type="ECO:0000256" key="3">
    <source>
        <dbReference type="ARBA" id="ARBA00022989"/>
    </source>
</evidence>
<feature type="non-terminal residue" evidence="7">
    <location>
        <position position="1"/>
    </location>
</feature>
<protein>
    <recommendedName>
        <fullName evidence="6">ABC-2 type transporter transmembrane domain-containing protein</fullName>
    </recommendedName>
</protein>
<evidence type="ECO:0000256" key="4">
    <source>
        <dbReference type="ARBA" id="ARBA00023136"/>
    </source>
</evidence>
<dbReference type="InterPro" id="IPR013525">
    <property type="entry name" value="ABC2_TM"/>
</dbReference>
<keyword evidence="8" id="KW-1185">Reference proteome</keyword>
<feature type="domain" description="ABC-2 type transporter transmembrane" evidence="6">
    <location>
        <begin position="1"/>
        <end position="59"/>
    </location>
</feature>
<comment type="subcellular location">
    <subcellularLocation>
        <location evidence="1">Membrane</location>
        <topology evidence="1">Multi-pass membrane protein</topology>
    </subcellularLocation>
</comment>
<dbReference type="Proteomes" id="UP001443563">
    <property type="component" value="Unassembled WGS sequence"/>
</dbReference>
<accession>A0ABR3EGU2</accession>
<sequence>STACPSLMIGSAITPPILIPLALGGGLFASTDRLRPYWYWIEKPSFMRHTYILLMRNELYNVHNITCDNRRWGDDYCINHPRDGRTVLRLLQFDGDPQSESVYMWVSLLVLFFLLRLITVVTLTVAARARM</sequence>
<name>A0ABR3EGU2_9TRYP</name>
<proteinExistence type="predicted"/>
<evidence type="ECO:0000256" key="2">
    <source>
        <dbReference type="ARBA" id="ARBA00022692"/>
    </source>
</evidence>
<evidence type="ECO:0000313" key="8">
    <source>
        <dbReference type="Proteomes" id="UP001443563"/>
    </source>
</evidence>
<gene>
    <name evidence="7" type="ORF">Q4I29_000308</name>
</gene>
<evidence type="ECO:0000259" key="6">
    <source>
        <dbReference type="Pfam" id="PF01061"/>
    </source>
</evidence>
<dbReference type="EMBL" id="JBAMZM010000001">
    <property type="protein sequence ID" value="KAL0514420.1"/>
    <property type="molecule type" value="Genomic_DNA"/>
</dbReference>
<feature type="transmembrane region" description="Helical" evidence="5">
    <location>
        <begin position="7"/>
        <end position="29"/>
    </location>
</feature>
<dbReference type="Pfam" id="PF01061">
    <property type="entry name" value="ABC2_membrane"/>
    <property type="match status" value="1"/>
</dbReference>
<feature type="transmembrane region" description="Helical" evidence="5">
    <location>
        <begin position="102"/>
        <end position="127"/>
    </location>
</feature>
<comment type="caution">
    <text evidence="7">The sequence shown here is derived from an EMBL/GenBank/DDBJ whole genome shotgun (WGS) entry which is preliminary data.</text>
</comment>
<keyword evidence="2 5" id="KW-0812">Transmembrane</keyword>
<keyword evidence="4 5" id="KW-0472">Membrane</keyword>
<reference evidence="7 8" key="1">
    <citation type="submission" date="2024-02" db="EMBL/GenBank/DDBJ databases">
        <title>FIRST GENOME SEQUENCES OF Leishmania (Viannia) shawi, Leishmania (Viannia) lindenbergi AND Leishmania (Viannia) utingensis.</title>
        <authorList>
            <person name="Resadore F."/>
            <person name="Custodio M.G.F."/>
            <person name="Boite M.C."/>
            <person name="Cupolillo E."/>
            <person name="Ferreira G.E.M."/>
        </authorList>
    </citation>
    <scope>NUCLEOTIDE SEQUENCE [LARGE SCALE GENOMIC DNA]</scope>
    <source>
        <strain evidence="7 8">MCEB/BR/1984/M8408</strain>
    </source>
</reference>
<evidence type="ECO:0000256" key="5">
    <source>
        <dbReference type="SAM" id="Phobius"/>
    </source>
</evidence>
<organism evidence="7 8">
    <name type="scientific">Leishmania shawi</name>
    <dbReference type="NCBI Taxonomy" id="5680"/>
    <lineage>
        <taxon>Eukaryota</taxon>
        <taxon>Discoba</taxon>
        <taxon>Euglenozoa</taxon>
        <taxon>Kinetoplastea</taxon>
        <taxon>Metakinetoplastina</taxon>
        <taxon>Trypanosomatida</taxon>
        <taxon>Trypanosomatidae</taxon>
        <taxon>Leishmaniinae</taxon>
        <taxon>Leishmania</taxon>
        <taxon>Leishmania guyanensis species complex</taxon>
    </lineage>
</organism>